<evidence type="ECO:0000313" key="4">
    <source>
        <dbReference type="WBParaSite" id="GPUH_0000068701-mRNA-1"/>
    </source>
</evidence>
<feature type="region of interest" description="Disordered" evidence="1">
    <location>
        <begin position="67"/>
        <end position="108"/>
    </location>
</feature>
<feature type="compositionally biased region" description="Basic and acidic residues" evidence="1">
    <location>
        <begin position="30"/>
        <end position="41"/>
    </location>
</feature>
<keyword evidence="3" id="KW-1185">Reference proteome</keyword>
<reference evidence="2 3" key="2">
    <citation type="submission" date="2018-11" db="EMBL/GenBank/DDBJ databases">
        <authorList>
            <consortium name="Pathogen Informatics"/>
        </authorList>
    </citation>
    <scope>NUCLEOTIDE SEQUENCE [LARGE SCALE GENOMIC DNA]</scope>
</reference>
<gene>
    <name evidence="2" type="ORF">GPUH_LOCUS687</name>
</gene>
<feature type="compositionally biased region" description="Low complexity" evidence="1">
    <location>
        <begin position="67"/>
        <end position="77"/>
    </location>
</feature>
<evidence type="ECO:0000313" key="3">
    <source>
        <dbReference type="Proteomes" id="UP000271098"/>
    </source>
</evidence>
<proteinExistence type="predicted"/>
<evidence type="ECO:0000256" key="1">
    <source>
        <dbReference type="SAM" id="MobiDB-lite"/>
    </source>
</evidence>
<feature type="compositionally biased region" description="Acidic residues" evidence="1">
    <location>
        <begin position="80"/>
        <end position="89"/>
    </location>
</feature>
<dbReference type="EMBL" id="UYRT01000662">
    <property type="protein sequence ID" value="VDK28527.1"/>
    <property type="molecule type" value="Genomic_DNA"/>
</dbReference>
<feature type="region of interest" description="Disordered" evidence="1">
    <location>
        <begin position="30"/>
        <end position="51"/>
    </location>
</feature>
<reference evidence="4" key="1">
    <citation type="submission" date="2016-06" db="UniProtKB">
        <authorList>
            <consortium name="WormBaseParasite"/>
        </authorList>
    </citation>
    <scope>IDENTIFICATION</scope>
</reference>
<dbReference type="AlphaFoldDB" id="A0A183CW46"/>
<name>A0A183CW46_9BILA</name>
<protein>
    <submittedName>
        <fullName evidence="2 4">Uncharacterized protein</fullName>
    </submittedName>
</protein>
<organism evidence="4">
    <name type="scientific">Gongylonema pulchrum</name>
    <dbReference type="NCBI Taxonomy" id="637853"/>
    <lineage>
        <taxon>Eukaryota</taxon>
        <taxon>Metazoa</taxon>
        <taxon>Ecdysozoa</taxon>
        <taxon>Nematoda</taxon>
        <taxon>Chromadorea</taxon>
        <taxon>Rhabditida</taxon>
        <taxon>Spirurina</taxon>
        <taxon>Spiruromorpha</taxon>
        <taxon>Spiruroidea</taxon>
        <taxon>Gongylonematidae</taxon>
        <taxon>Gongylonema</taxon>
    </lineage>
</organism>
<dbReference type="WBParaSite" id="GPUH_0000068701-mRNA-1">
    <property type="protein sequence ID" value="GPUH_0000068701-mRNA-1"/>
    <property type="gene ID" value="GPUH_0000068701"/>
</dbReference>
<evidence type="ECO:0000313" key="2">
    <source>
        <dbReference type="EMBL" id="VDK28527.1"/>
    </source>
</evidence>
<dbReference type="Proteomes" id="UP000271098">
    <property type="component" value="Unassembled WGS sequence"/>
</dbReference>
<accession>A0A183CW46</accession>
<sequence>MRSTIKASDCSERADLYKTGLVERSLFENHVDPDGYHRGENAEGDSSDGSLDTAELLELSFSSVGTSVLSSNDSLHSSEVEDEEPDLEEGERIMYSHGAGDTTEEKDE</sequence>